<gene>
    <name evidence="1" type="ORF">AWW68_18905</name>
</gene>
<evidence type="ECO:0000313" key="1">
    <source>
        <dbReference type="EMBL" id="KYG76928.1"/>
    </source>
</evidence>
<keyword evidence="2" id="KW-1185">Reference proteome</keyword>
<protein>
    <submittedName>
        <fullName evidence="1">Uncharacterized protein</fullName>
    </submittedName>
</protein>
<dbReference type="InterPro" id="IPR009061">
    <property type="entry name" value="DNA-bd_dom_put_sf"/>
</dbReference>
<reference evidence="1 2" key="1">
    <citation type="submission" date="2016-01" db="EMBL/GenBank/DDBJ databases">
        <title>Genome sequencing of Roseivirga spongicola UST030701-084.</title>
        <authorList>
            <person name="Selvaratnam C."/>
            <person name="Thevarajoo S."/>
            <person name="Goh K.M."/>
            <person name="Ee R."/>
            <person name="Chan K.-G."/>
            <person name="Chong C.S."/>
        </authorList>
    </citation>
    <scope>NUCLEOTIDE SEQUENCE [LARGE SCALE GENOMIC DNA]</scope>
    <source>
        <strain evidence="1 2">UST030701-084</strain>
    </source>
</reference>
<name>A0A150XDZ7_9BACT</name>
<dbReference type="OrthoDB" id="769412at2"/>
<dbReference type="AlphaFoldDB" id="A0A150XDZ7"/>
<comment type="caution">
    <text evidence="1">The sequence shown here is derived from an EMBL/GenBank/DDBJ whole genome shotgun (WGS) entry which is preliminary data.</text>
</comment>
<dbReference type="RefSeq" id="WP_068218604.1">
    <property type="nucleotide sequence ID" value="NZ_CP139724.1"/>
</dbReference>
<evidence type="ECO:0000313" key="2">
    <source>
        <dbReference type="Proteomes" id="UP000075606"/>
    </source>
</evidence>
<dbReference type="Proteomes" id="UP000075606">
    <property type="component" value="Unassembled WGS sequence"/>
</dbReference>
<dbReference type="SUPFAM" id="SSF46955">
    <property type="entry name" value="Putative DNA-binding domain"/>
    <property type="match status" value="1"/>
</dbReference>
<organism evidence="1 2">
    <name type="scientific">Roseivirga spongicola</name>
    <dbReference type="NCBI Taxonomy" id="333140"/>
    <lineage>
        <taxon>Bacteria</taxon>
        <taxon>Pseudomonadati</taxon>
        <taxon>Bacteroidota</taxon>
        <taxon>Cytophagia</taxon>
        <taxon>Cytophagales</taxon>
        <taxon>Roseivirgaceae</taxon>
        <taxon>Roseivirga</taxon>
    </lineage>
</organism>
<accession>A0A150XDZ7</accession>
<dbReference type="EMBL" id="LRPC01000002">
    <property type="protein sequence ID" value="KYG76928.1"/>
    <property type="molecule type" value="Genomic_DNA"/>
</dbReference>
<proteinExistence type="predicted"/>
<sequence length="84" mass="10130">MKFEKMVRLIVKTVLEGHSNFDPDEFITRKELAKRWNVHTNTIASYHDRKKYSPSISYYQFGKSISYKWSECLEFANQNFKTRD</sequence>
<dbReference type="STRING" id="333140.AWW68_18905"/>